<dbReference type="Proteomes" id="UP001153069">
    <property type="component" value="Unassembled WGS sequence"/>
</dbReference>
<evidence type="ECO:0000313" key="2">
    <source>
        <dbReference type="Proteomes" id="UP001153069"/>
    </source>
</evidence>
<name>A0A9N8DNQ3_9STRA</name>
<reference evidence="1" key="1">
    <citation type="submission" date="2020-06" db="EMBL/GenBank/DDBJ databases">
        <authorList>
            <consortium name="Plant Systems Biology data submission"/>
        </authorList>
    </citation>
    <scope>NUCLEOTIDE SEQUENCE</scope>
    <source>
        <strain evidence="1">D6</strain>
    </source>
</reference>
<keyword evidence="2" id="KW-1185">Reference proteome</keyword>
<accession>A0A9N8DNQ3</accession>
<evidence type="ECO:0000313" key="1">
    <source>
        <dbReference type="EMBL" id="CAB9504059.1"/>
    </source>
</evidence>
<sequence>MPMTTDVHGTKVHVIRLLGWTLEILKYLHENGCRWDEYTCRQAAQNGELEALNMHTKMAVLGRRTPALLQDMVISMSSNMPMNMAALGMRKPAAKLQQLAV</sequence>
<comment type="caution">
    <text evidence="1">The sequence shown here is derived from an EMBL/GenBank/DDBJ whole genome shotgun (WGS) entry which is preliminary data.</text>
</comment>
<organism evidence="1 2">
    <name type="scientific">Seminavis robusta</name>
    <dbReference type="NCBI Taxonomy" id="568900"/>
    <lineage>
        <taxon>Eukaryota</taxon>
        <taxon>Sar</taxon>
        <taxon>Stramenopiles</taxon>
        <taxon>Ochrophyta</taxon>
        <taxon>Bacillariophyta</taxon>
        <taxon>Bacillariophyceae</taxon>
        <taxon>Bacillariophycidae</taxon>
        <taxon>Naviculales</taxon>
        <taxon>Naviculaceae</taxon>
        <taxon>Seminavis</taxon>
    </lineage>
</organism>
<protein>
    <submittedName>
        <fullName evidence="1">Uncharacterized protein</fullName>
    </submittedName>
</protein>
<proteinExistence type="predicted"/>
<dbReference type="AlphaFoldDB" id="A0A9N8DNQ3"/>
<gene>
    <name evidence="1" type="ORF">SEMRO_184_G080060.1</name>
</gene>
<dbReference type="EMBL" id="CAICTM010000183">
    <property type="protein sequence ID" value="CAB9504059.1"/>
    <property type="molecule type" value="Genomic_DNA"/>
</dbReference>